<dbReference type="GO" id="GO:0006298">
    <property type="term" value="P:mismatch repair"/>
    <property type="evidence" value="ECO:0007669"/>
    <property type="project" value="InterPro"/>
</dbReference>
<dbReference type="InterPro" id="IPR036063">
    <property type="entry name" value="Smr_dom_sf"/>
</dbReference>
<comment type="subunit">
    <text evidence="8">Homodimer. Binds to stalled ribosomes, contacting rRNA.</text>
</comment>
<dbReference type="NCBIfam" id="TIGR01069">
    <property type="entry name" value="mutS2"/>
    <property type="match status" value="1"/>
</dbReference>
<dbReference type="Proteomes" id="UP000660861">
    <property type="component" value="Unassembled WGS sequence"/>
</dbReference>
<keyword evidence="8 11" id="KW-0255">Endonuclease</keyword>
<dbReference type="InterPro" id="IPR007696">
    <property type="entry name" value="DNA_mismatch_repair_MutS_core"/>
</dbReference>
<dbReference type="InterPro" id="IPR045076">
    <property type="entry name" value="MutS"/>
</dbReference>
<dbReference type="InterPro" id="IPR027417">
    <property type="entry name" value="P-loop_NTPase"/>
</dbReference>
<dbReference type="GO" id="GO:0004519">
    <property type="term" value="F:endonuclease activity"/>
    <property type="evidence" value="ECO:0007669"/>
    <property type="project" value="UniProtKB-UniRule"/>
</dbReference>
<dbReference type="InterPro" id="IPR036187">
    <property type="entry name" value="DNA_mismatch_repair_MutS_sf"/>
</dbReference>
<dbReference type="Pfam" id="PF20297">
    <property type="entry name" value="MSSS"/>
    <property type="match status" value="1"/>
</dbReference>
<dbReference type="PROSITE" id="PS50828">
    <property type="entry name" value="SMR"/>
    <property type="match status" value="1"/>
</dbReference>
<gene>
    <name evidence="8" type="primary">mutS2</name>
    <name evidence="8" type="synonym">rqcU</name>
    <name evidence="11" type="ORF">H8709_08515</name>
</gene>
<dbReference type="InterPro" id="IPR046893">
    <property type="entry name" value="MSSS"/>
</dbReference>
<reference evidence="11" key="1">
    <citation type="submission" date="2020-08" db="EMBL/GenBank/DDBJ databases">
        <title>Genome public.</title>
        <authorList>
            <person name="Liu C."/>
            <person name="Sun Q."/>
        </authorList>
    </citation>
    <scope>NUCLEOTIDE SEQUENCE</scope>
    <source>
        <strain evidence="11">NSJ-54</strain>
    </source>
</reference>
<dbReference type="GO" id="GO:0140664">
    <property type="term" value="F:ATP-dependent DNA damage sensor activity"/>
    <property type="evidence" value="ECO:0007669"/>
    <property type="project" value="InterPro"/>
</dbReference>
<proteinExistence type="inferred from homology"/>
<dbReference type="GO" id="GO:0016887">
    <property type="term" value="F:ATP hydrolysis activity"/>
    <property type="evidence" value="ECO:0007669"/>
    <property type="project" value="InterPro"/>
</dbReference>
<dbReference type="GO" id="GO:0045910">
    <property type="term" value="P:negative regulation of DNA recombination"/>
    <property type="evidence" value="ECO:0007669"/>
    <property type="project" value="InterPro"/>
</dbReference>
<dbReference type="Gene3D" id="3.30.1370.110">
    <property type="match status" value="1"/>
</dbReference>
<dbReference type="Pfam" id="PF00488">
    <property type="entry name" value="MutS_V"/>
    <property type="match status" value="1"/>
</dbReference>
<evidence type="ECO:0000259" key="10">
    <source>
        <dbReference type="PROSITE" id="PS50828"/>
    </source>
</evidence>
<keyword evidence="7 8" id="KW-0238">DNA-binding</keyword>
<dbReference type="PROSITE" id="PS00486">
    <property type="entry name" value="DNA_MISMATCH_REPAIR_2"/>
    <property type="match status" value="1"/>
</dbReference>
<dbReference type="GO" id="GO:0043023">
    <property type="term" value="F:ribosomal large subunit binding"/>
    <property type="evidence" value="ECO:0007669"/>
    <property type="project" value="UniProtKB-UniRule"/>
</dbReference>
<dbReference type="Pfam" id="PF01713">
    <property type="entry name" value="Smr"/>
    <property type="match status" value="1"/>
</dbReference>
<name>A0A926I7A0_9FIRM</name>
<keyword evidence="2 8" id="KW-0699">rRNA-binding</keyword>
<dbReference type="InterPro" id="IPR002625">
    <property type="entry name" value="Smr_dom"/>
</dbReference>
<dbReference type="PIRSF" id="PIRSF005814">
    <property type="entry name" value="MutS_YshD"/>
    <property type="match status" value="1"/>
</dbReference>
<dbReference type="GO" id="GO:0005524">
    <property type="term" value="F:ATP binding"/>
    <property type="evidence" value="ECO:0007669"/>
    <property type="project" value="UniProtKB-UniRule"/>
</dbReference>
<keyword evidence="4 8" id="KW-0378">Hydrolase</keyword>
<keyword evidence="6 8" id="KW-0694">RNA-binding</keyword>
<dbReference type="SMART" id="SM00534">
    <property type="entry name" value="MUTSac"/>
    <property type="match status" value="1"/>
</dbReference>
<dbReference type="SUPFAM" id="SSF48334">
    <property type="entry name" value="DNA repair protein MutS, domain III"/>
    <property type="match status" value="1"/>
</dbReference>
<dbReference type="RefSeq" id="WP_262397961.1">
    <property type="nucleotide sequence ID" value="NZ_JACRTC010000005.1"/>
</dbReference>
<dbReference type="SUPFAM" id="SSF52540">
    <property type="entry name" value="P-loop containing nucleoside triphosphate hydrolases"/>
    <property type="match status" value="1"/>
</dbReference>
<dbReference type="PANTHER" id="PTHR48466">
    <property type="entry name" value="OS10G0509000 PROTEIN-RELATED"/>
    <property type="match status" value="1"/>
</dbReference>
<comment type="function">
    <text evidence="8">Endonuclease that is involved in the suppression of homologous recombination and thus may have a key role in the control of bacterial genetic diversity.</text>
</comment>
<dbReference type="GO" id="GO:0019843">
    <property type="term" value="F:rRNA binding"/>
    <property type="evidence" value="ECO:0007669"/>
    <property type="project" value="UniProtKB-UniRule"/>
</dbReference>
<evidence type="ECO:0000256" key="1">
    <source>
        <dbReference type="ARBA" id="ARBA00022722"/>
    </source>
</evidence>
<dbReference type="PANTHER" id="PTHR48466:SF2">
    <property type="entry name" value="OS10G0509000 PROTEIN"/>
    <property type="match status" value="1"/>
</dbReference>
<dbReference type="HAMAP" id="MF_00092">
    <property type="entry name" value="MutS2"/>
    <property type="match status" value="1"/>
</dbReference>
<dbReference type="FunFam" id="3.40.50.300:FF:000830">
    <property type="entry name" value="Endonuclease MutS2"/>
    <property type="match status" value="1"/>
</dbReference>
<keyword evidence="9" id="KW-0175">Coiled coil</keyword>
<dbReference type="Gene3D" id="3.40.50.300">
    <property type="entry name" value="P-loop containing nucleotide triphosphate hydrolases"/>
    <property type="match status" value="1"/>
</dbReference>
<evidence type="ECO:0000256" key="5">
    <source>
        <dbReference type="ARBA" id="ARBA00022840"/>
    </source>
</evidence>
<accession>A0A926I7A0</accession>
<dbReference type="SMART" id="SM00463">
    <property type="entry name" value="SMR"/>
    <property type="match status" value="1"/>
</dbReference>
<feature type="binding site" evidence="8">
    <location>
        <begin position="333"/>
        <end position="340"/>
    </location>
    <ligand>
        <name>ATP</name>
        <dbReference type="ChEBI" id="CHEBI:30616"/>
    </ligand>
</feature>
<dbReference type="EC" id="3.1.-.-" evidence="8"/>
<feature type="coiled-coil region" evidence="9">
    <location>
        <begin position="517"/>
        <end position="625"/>
    </location>
</feature>
<organism evidence="11 12">
    <name type="scientific">Zongyangia hominis</name>
    <dbReference type="NCBI Taxonomy" id="2763677"/>
    <lineage>
        <taxon>Bacteria</taxon>
        <taxon>Bacillati</taxon>
        <taxon>Bacillota</taxon>
        <taxon>Clostridia</taxon>
        <taxon>Eubacteriales</taxon>
        <taxon>Oscillospiraceae</taxon>
        <taxon>Zongyangia</taxon>
    </lineage>
</organism>
<evidence type="ECO:0000256" key="8">
    <source>
        <dbReference type="HAMAP-Rule" id="MF_00092"/>
    </source>
</evidence>
<evidence type="ECO:0000256" key="3">
    <source>
        <dbReference type="ARBA" id="ARBA00022741"/>
    </source>
</evidence>
<dbReference type="SUPFAM" id="SSF160443">
    <property type="entry name" value="SMR domain-like"/>
    <property type="match status" value="1"/>
</dbReference>
<dbReference type="InterPro" id="IPR000432">
    <property type="entry name" value="DNA_mismatch_repair_MutS_C"/>
</dbReference>
<dbReference type="InterPro" id="IPR005747">
    <property type="entry name" value="MutS2"/>
</dbReference>
<evidence type="ECO:0000313" key="11">
    <source>
        <dbReference type="EMBL" id="MBC8570869.1"/>
    </source>
</evidence>
<dbReference type="EMBL" id="JACRTC010000005">
    <property type="protein sequence ID" value="MBC8570869.1"/>
    <property type="molecule type" value="Genomic_DNA"/>
</dbReference>
<sequence length="793" mass="88199">MNLARHFKVLELDKVLSMLAEETSFDDARERALAIEPSFDFERVQLLIRRTSDAHSLTARYGSPTILHIQNVAGPLRRAQVGASIGLGELLHIAEVLRTIRGLCQWRRQCENMGSELSQLFSCLVQNRELEDAITSAILSEETLADTASRDLQDIRRKIVNAGLHARHVLDKIIHSSTYAKFLQEQIVTIRDGRFVVPVKSEFRNEVKGLVHDTSGSGATLFIEPMSVVEANNEIKVLRAKEQTEIDRIIAALSAQAGEFADEIIESYDALIELDIIFAKARLAYKMKASVPVVRNDGVVNLIKARHPLIDPKHVVPTDISLGRDFDTLVITGPNTGGKTVSLKTLGLFCAMAMCGLLLPAFDGSEVSVFDHVLADIGDEQSIEQSLSTFSAHMTNIVKILDTADENTLVLLDELGAGTDPVEGAALAAAILERLRERGCKIAATTHYAELKMYALNTPGVENACCEFDVATLSPTYRLLIGMPGRSNAFAISQRLGLGQDIVDRAKELMSGEHIRFEDVVSDLEKSRQELEGERDEARRLRMELEMRRRDMEKEKANLEKQKDLEIERARSQAKRLVEQVKYDSQKLLDEIEEIRKQKENENYAAMAARAKSELKAKLERLEDASNPVVAKSNEGYRLPRKLKQGDEVLIVDIDKRGTVIAPPDGEFVQVQAGIVKTKVHLKNLRLIENQPKKPVFSSTRNVRTNTKKMNMSVKTEIDLRGMMVEEALMELDLFIDSSVMADLGTITIIHGKGTGALRSAVQTHLKKHPSVKDFRLGVYGEGESGVTIANLK</sequence>
<dbReference type="CDD" id="cd03280">
    <property type="entry name" value="ABC_MutS2"/>
    <property type="match status" value="1"/>
</dbReference>
<evidence type="ECO:0000256" key="7">
    <source>
        <dbReference type="ARBA" id="ARBA00023125"/>
    </source>
</evidence>
<protein>
    <recommendedName>
        <fullName evidence="8">Endonuclease MutS2</fullName>
        <ecNumber evidence="8">3.1.-.-</ecNumber>
    </recommendedName>
    <alternativeName>
        <fullName evidence="8">Ribosome-associated protein quality control-upstream factor</fullName>
        <shortName evidence="8">RQC-upstream factor</shortName>
        <shortName evidence="8">RqcU</shortName>
        <ecNumber evidence="8">3.6.4.-</ecNumber>
    </alternativeName>
</protein>
<dbReference type="EC" id="3.6.4.-" evidence="8"/>
<keyword evidence="1 8" id="KW-0540">Nuclease</keyword>
<evidence type="ECO:0000256" key="2">
    <source>
        <dbReference type="ARBA" id="ARBA00022730"/>
    </source>
</evidence>
<comment type="caution">
    <text evidence="11">The sequence shown here is derived from an EMBL/GenBank/DDBJ whole genome shotgun (WGS) entry which is preliminary data.</text>
</comment>
<dbReference type="GO" id="GO:0072344">
    <property type="term" value="P:rescue of stalled ribosome"/>
    <property type="evidence" value="ECO:0007669"/>
    <property type="project" value="UniProtKB-UniRule"/>
</dbReference>
<keyword evidence="12" id="KW-1185">Reference proteome</keyword>
<keyword evidence="5 8" id="KW-0067">ATP-binding</keyword>
<comment type="similarity">
    <text evidence="8">Belongs to the DNA mismatch repair MutS family. MutS2 subfamily.</text>
</comment>
<evidence type="ECO:0000256" key="6">
    <source>
        <dbReference type="ARBA" id="ARBA00022884"/>
    </source>
</evidence>
<keyword evidence="3 8" id="KW-0547">Nucleotide-binding</keyword>
<feature type="domain" description="Smr" evidence="10">
    <location>
        <begin position="718"/>
        <end position="793"/>
    </location>
</feature>
<comment type="function">
    <text evidence="8">Acts as a ribosome collision sensor, splitting the ribosome into its 2 subunits. Detects stalled/collided 70S ribosomes which it binds and splits by an ATP-hydrolysis driven conformational change. Acts upstream of the ribosome quality control system (RQC), a ribosome-associated complex that mediates the extraction of incompletely synthesized nascent chains from stalled ribosomes and their subsequent degradation. Probably generates substrates for RQC.</text>
</comment>
<evidence type="ECO:0000256" key="4">
    <source>
        <dbReference type="ARBA" id="ARBA00022801"/>
    </source>
</evidence>
<evidence type="ECO:0000256" key="9">
    <source>
        <dbReference type="SAM" id="Coils"/>
    </source>
</evidence>
<dbReference type="GO" id="GO:0030983">
    <property type="term" value="F:mismatched DNA binding"/>
    <property type="evidence" value="ECO:0007669"/>
    <property type="project" value="InterPro"/>
</dbReference>
<evidence type="ECO:0000313" key="12">
    <source>
        <dbReference type="Proteomes" id="UP000660861"/>
    </source>
</evidence>
<dbReference type="SMART" id="SM00533">
    <property type="entry name" value="MUTSd"/>
    <property type="match status" value="1"/>
</dbReference>
<dbReference type="AlphaFoldDB" id="A0A926I7A0"/>